<evidence type="ECO:0000313" key="6">
    <source>
        <dbReference type="EMBL" id="EEN48788.1"/>
    </source>
</evidence>
<evidence type="ECO:0000256" key="1">
    <source>
        <dbReference type="ARBA" id="ARBA00022614"/>
    </source>
</evidence>
<dbReference type="PROSITE" id="PS51450">
    <property type="entry name" value="LRR"/>
    <property type="match status" value="1"/>
</dbReference>
<reference evidence="6" key="1">
    <citation type="journal article" date="2008" name="Nature">
        <title>The amphioxus genome and the evolution of the chordate karyotype.</title>
        <authorList>
            <consortium name="US DOE Joint Genome Institute (JGI-PGF)"/>
            <person name="Putnam N.H."/>
            <person name="Butts T."/>
            <person name="Ferrier D.E.K."/>
            <person name="Furlong R.F."/>
            <person name="Hellsten U."/>
            <person name="Kawashima T."/>
            <person name="Robinson-Rechavi M."/>
            <person name="Shoguchi E."/>
            <person name="Terry A."/>
            <person name="Yu J.-K."/>
            <person name="Benito-Gutierrez E.L."/>
            <person name="Dubchak I."/>
            <person name="Garcia-Fernandez J."/>
            <person name="Gibson-Brown J.J."/>
            <person name="Grigoriev I.V."/>
            <person name="Horton A.C."/>
            <person name="de Jong P.J."/>
            <person name="Jurka J."/>
            <person name="Kapitonov V.V."/>
            <person name="Kohara Y."/>
            <person name="Kuroki Y."/>
            <person name="Lindquist E."/>
            <person name="Lucas S."/>
            <person name="Osoegawa K."/>
            <person name="Pennacchio L.A."/>
            <person name="Salamov A.A."/>
            <person name="Satou Y."/>
            <person name="Sauka-Spengler T."/>
            <person name="Schmutz J."/>
            <person name="Shin-I T."/>
            <person name="Toyoda A."/>
            <person name="Bronner-Fraser M."/>
            <person name="Fujiyama A."/>
            <person name="Holland L.Z."/>
            <person name="Holland P.W.H."/>
            <person name="Satoh N."/>
            <person name="Rokhsar D.S."/>
        </authorList>
    </citation>
    <scope>NUCLEOTIDE SEQUENCE [LARGE SCALE GENOMIC DNA]</scope>
    <source>
        <strain evidence="6">S238N-H82</strain>
        <tissue evidence="6">Testes</tissue>
    </source>
</reference>
<evidence type="ECO:0000256" key="2">
    <source>
        <dbReference type="ARBA" id="ARBA00022729"/>
    </source>
</evidence>
<feature type="compositionally biased region" description="Polar residues" evidence="4">
    <location>
        <begin position="146"/>
        <end position="166"/>
    </location>
</feature>
<name>C3ZDI2_BRAFL</name>
<dbReference type="Gene3D" id="3.80.10.10">
    <property type="entry name" value="Ribonuclease Inhibitor"/>
    <property type="match status" value="1"/>
</dbReference>
<dbReference type="InterPro" id="IPR003591">
    <property type="entry name" value="Leu-rich_rpt_typical-subtyp"/>
</dbReference>
<proteinExistence type="predicted"/>
<dbReference type="InterPro" id="IPR001611">
    <property type="entry name" value="Leu-rich_rpt"/>
</dbReference>
<feature type="region of interest" description="Disordered" evidence="4">
    <location>
        <begin position="215"/>
        <end position="240"/>
    </location>
</feature>
<feature type="region of interest" description="Disordered" evidence="4">
    <location>
        <begin position="146"/>
        <end position="179"/>
    </location>
</feature>
<dbReference type="EMBL" id="GG666612">
    <property type="protein sequence ID" value="EEN48788.1"/>
    <property type="molecule type" value="Genomic_DNA"/>
</dbReference>
<feature type="region of interest" description="Disordered" evidence="4">
    <location>
        <begin position="377"/>
        <end position="455"/>
    </location>
</feature>
<accession>C3ZDI2</accession>
<feature type="compositionally biased region" description="Polar residues" evidence="4">
    <location>
        <begin position="441"/>
        <end position="451"/>
    </location>
</feature>
<feature type="chain" id="PRO_5002936685" description="LRRNT domain-containing protein" evidence="5">
    <location>
        <begin position="24"/>
        <end position="544"/>
    </location>
</feature>
<evidence type="ECO:0008006" key="7">
    <source>
        <dbReference type="Google" id="ProtNLM"/>
    </source>
</evidence>
<dbReference type="Pfam" id="PF13855">
    <property type="entry name" value="LRR_8"/>
    <property type="match status" value="1"/>
</dbReference>
<sequence length="544" mass="59119">MGRKLRHLLILLLIILKEPSMSGANWGCEPSRCDCSNRGLTSIPQNFPTSIYRLELSRNQITKIQPGAFSNLPRLLVLTLCFNQLTMIHPGAFLNLPQLQELDLSSNRITFIKPGTFRNLPRLQKLYLISNNIKIIQEAAVVTSGHDQTGQGQSQAITESNPNTTAAVEASDHGQFTGQGHPQAIIEFKNPLYGTGQMGSMQSPLYKVVGQSQAITEPNPNTTTSVEASDHGQPTGQDQSRAIIEVKNQSYGTGQMGSMQSPLYKVVGQYQAITQSNQNTTAAVITSGLDQQYEDMAPQHNQTGQGQSQAITESNTNTTAAVITSGLDQQYEDMAPQHNQTGQGQFQATTESNKSTTAAVMTSGLDQQYEDMAPQHNQTGQVQSQAITESNTNTPGAVMTSGHDHQYEDMNQHNQTGQVQPQAIAESSPNTTASVEAGDHGQSTEQGQSRPINDIRIPTYGTGQIVSMQSPLYKVVGQYHATTETKPNTTAAVVASGLDQQYEDMNQHNRTGQGQSQVITESNKNTTAAEMTSGLYHKYEDMNQ</sequence>
<feature type="signal peptide" evidence="5">
    <location>
        <begin position="1"/>
        <end position="23"/>
    </location>
</feature>
<dbReference type="InterPro" id="IPR050328">
    <property type="entry name" value="Dev_Immune_Receptor"/>
</dbReference>
<gene>
    <name evidence="6" type="ORF">BRAFLDRAFT_65356</name>
</gene>
<protein>
    <recommendedName>
        <fullName evidence="7">LRRNT domain-containing protein</fullName>
    </recommendedName>
</protein>
<dbReference type="eggNOG" id="KOG4237">
    <property type="taxonomic scope" value="Eukaryota"/>
</dbReference>
<evidence type="ECO:0000256" key="4">
    <source>
        <dbReference type="SAM" id="MobiDB-lite"/>
    </source>
</evidence>
<keyword evidence="3" id="KW-0677">Repeat</keyword>
<evidence type="ECO:0000256" key="5">
    <source>
        <dbReference type="SAM" id="SignalP"/>
    </source>
</evidence>
<dbReference type="InParanoid" id="C3ZDI2"/>
<keyword evidence="2 5" id="KW-0732">Signal</keyword>
<feature type="compositionally biased region" description="Basic and acidic residues" evidence="4">
    <location>
        <begin position="402"/>
        <end position="411"/>
    </location>
</feature>
<feature type="compositionally biased region" description="Polar residues" evidence="4">
    <location>
        <begin position="412"/>
        <end position="434"/>
    </location>
</feature>
<dbReference type="AlphaFoldDB" id="C3ZDI2"/>
<dbReference type="SUPFAM" id="SSF52058">
    <property type="entry name" value="L domain-like"/>
    <property type="match status" value="1"/>
</dbReference>
<dbReference type="SMART" id="SM00369">
    <property type="entry name" value="LRR_TYP"/>
    <property type="match status" value="4"/>
</dbReference>
<dbReference type="PANTHER" id="PTHR24373">
    <property type="entry name" value="SLIT RELATED LEUCINE-RICH REPEAT NEURONAL PROTEIN"/>
    <property type="match status" value="1"/>
</dbReference>
<organism>
    <name type="scientific">Branchiostoma floridae</name>
    <name type="common">Florida lancelet</name>
    <name type="synonym">Amphioxus</name>
    <dbReference type="NCBI Taxonomy" id="7739"/>
    <lineage>
        <taxon>Eukaryota</taxon>
        <taxon>Metazoa</taxon>
        <taxon>Chordata</taxon>
        <taxon>Cephalochordata</taxon>
        <taxon>Leptocardii</taxon>
        <taxon>Amphioxiformes</taxon>
        <taxon>Branchiostomatidae</taxon>
        <taxon>Branchiostoma</taxon>
    </lineage>
</organism>
<keyword evidence="1" id="KW-0433">Leucine-rich repeat</keyword>
<feature type="compositionally biased region" description="Polar residues" evidence="4">
    <location>
        <begin position="377"/>
        <end position="395"/>
    </location>
</feature>
<evidence type="ECO:0000256" key="3">
    <source>
        <dbReference type="ARBA" id="ARBA00022737"/>
    </source>
</evidence>
<dbReference type="PANTHER" id="PTHR24373:SF398">
    <property type="entry name" value="LEUCINE-RICH REPEAT-CONTAINING G-PROTEIN COUPLED RECEPTOR 6"/>
    <property type="match status" value="1"/>
</dbReference>
<dbReference type="InterPro" id="IPR032675">
    <property type="entry name" value="LRR_dom_sf"/>
</dbReference>